<reference evidence="2" key="1">
    <citation type="submission" date="2021-06" db="EMBL/GenBank/DDBJ databases">
        <authorList>
            <person name="Kallberg Y."/>
            <person name="Tangrot J."/>
            <person name="Rosling A."/>
        </authorList>
    </citation>
    <scope>NUCLEOTIDE SEQUENCE</scope>
    <source>
        <strain evidence="2">MA453B</strain>
    </source>
</reference>
<name>A0A9N9F0H7_9GLOM</name>
<comment type="caution">
    <text evidence="2">The sequence shown here is derived from an EMBL/GenBank/DDBJ whole genome shotgun (WGS) entry which is preliminary data.</text>
</comment>
<evidence type="ECO:0000313" key="3">
    <source>
        <dbReference type="Proteomes" id="UP000789405"/>
    </source>
</evidence>
<feature type="transmembrane region" description="Helical" evidence="1">
    <location>
        <begin position="64"/>
        <end position="85"/>
    </location>
</feature>
<dbReference type="EMBL" id="CAJVPY010008480">
    <property type="protein sequence ID" value="CAG8696568.1"/>
    <property type="molecule type" value="Genomic_DNA"/>
</dbReference>
<dbReference type="Proteomes" id="UP000789405">
    <property type="component" value="Unassembled WGS sequence"/>
</dbReference>
<evidence type="ECO:0000256" key="1">
    <source>
        <dbReference type="SAM" id="Phobius"/>
    </source>
</evidence>
<protein>
    <submittedName>
        <fullName evidence="2">19773_t:CDS:1</fullName>
    </submittedName>
</protein>
<keyword evidence="1" id="KW-0812">Transmembrane</keyword>
<evidence type="ECO:0000313" key="2">
    <source>
        <dbReference type="EMBL" id="CAG8696568.1"/>
    </source>
</evidence>
<feature type="non-terminal residue" evidence="2">
    <location>
        <position position="1"/>
    </location>
</feature>
<sequence length="325" mass="36836">MSLQHLSNETYDVDLFQVAFFDEFVERKHIIPPSPPILSEVYGATVGALVAMLIPIAFVNFITLLGFGSSGIVAGSFGSWFMSLYGGTVRARSISAAGAIFGVQIAKHFENEDNKLTETKLVLLNEFLEIERNNLINGLSITINQKLLTNKEFIDTFLQVFSICIIFTRSKNYQFLIDNKDYEYFLGRYLSVMLIIGYDQSRITKFQNEEKIGFNIDLSTHEFILSETNNETGDWDMLEALIEEHNKPNNLSPFGLSNFTENDTDETMESNTDETMGNNADKLAENNNEAIYEELGLLVLGFLIGYYSYALEMFTEGYKLKAIKF</sequence>
<accession>A0A9N9F0H7</accession>
<feature type="transmembrane region" description="Helical" evidence="1">
    <location>
        <begin position="37"/>
        <end position="58"/>
    </location>
</feature>
<feature type="transmembrane region" description="Helical" evidence="1">
    <location>
        <begin position="291"/>
        <end position="309"/>
    </location>
</feature>
<keyword evidence="1" id="KW-0472">Membrane</keyword>
<dbReference type="InterPro" id="IPR038213">
    <property type="entry name" value="IFI6/IFI27-like_sf"/>
</dbReference>
<dbReference type="AlphaFoldDB" id="A0A9N9F0H7"/>
<dbReference type="Gene3D" id="6.10.110.10">
    <property type="match status" value="1"/>
</dbReference>
<organism evidence="2 3">
    <name type="scientific">Dentiscutata erythropus</name>
    <dbReference type="NCBI Taxonomy" id="1348616"/>
    <lineage>
        <taxon>Eukaryota</taxon>
        <taxon>Fungi</taxon>
        <taxon>Fungi incertae sedis</taxon>
        <taxon>Mucoromycota</taxon>
        <taxon>Glomeromycotina</taxon>
        <taxon>Glomeromycetes</taxon>
        <taxon>Diversisporales</taxon>
        <taxon>Gigasporaceae</taxon>
        <taxon>Dentiscutata</taxon>
    </lineage>
</organism>
<dbReference type="OrthoDB" id="2392531at2759"/>
<keyword evidence="1" id="KW-1133">Transmembrane helix</keyword>
<gene>
    <name evidence="2" type="ORF">DERYTH_LOCUS12715</name>
</gene>
<keyword evidence="3" id="KW-1185">Reference proteome</keyword>
<proteinExistence type="predicted"/>